<keyword evidence="5 8" id="KW-0812">Transmembrane</keyword>
<dbReference type="Proteomes" id="UP000531840">
    <property type="component" value="Unassembled WGS sequence"/>
</dbReference>
<comment type="caution">
    <text evidence="9">The sequence shown here is derived from an EMBL/GenBank/DDBJ whole genome shotgun (WGS) entry which is preliminary data.</text>
</comment>
<evidence type="ECO:0000256" key="4">
    <source>
        <dbReference type="ARBA" id="ARBA00022475"/>
    </source>
</evidence>
<feature type="transmembrane region" description="Helical" evidence="8">
    <location>
        <begin position="5"/>
        <end position="22"/>
    </location>
</feature>
<accession>A0ABX2T1T8</accession>
<dbReference type="PANTHER" id="PTHR34584">
    <property type="entry name" value="NA(+)/H(+) ANTIPORTER SUBUNIT E1"/>
    <property type="match status" value="1"/>
</dbReference>
<keyword evidence="4" id="KW-1003">Cell membrane</keyword>
<keyword evidence="10" id="KW-1185">Reference proteome</keyword>
<evidence type="ECO:0000256" key="8">
    <source>
        <dbReference type="SAM" id="Phobius"/>
    </source>
</evidence>
<dbReference type="InterPro" id="IPR002758">
    <property type="entry name" value="Cation_antiport_E"/>
</dbReference>
<dbReference type="PIRSF" id="PIRSF019239">
    <property type="entry name" value="MrpE"/>
    <property type="match status" value="1"/>
</dbReference>
<proteinExistence type="inferred from homology"/>
<evidence type="ECO:0000256" key="3">
    <source>
        <dbReference type="ARBA" id="ARBA00022449"/>
    </source>
</evidence>
<evidence type="ECO:0000256" key="7">
    <source>
        <dbReference type="ARBA" id="ARBA00023136"/>
    </source>
</evidence>
<evidence type="ECO:0000256" key="1">
    <source>
        <dbReference type="ARBA" id="ARBA00004651"/>
    </source>
</evidence>
<keyword evidence="3" id="KW-0813">Transport</keyword>
<name>A0ABX2T1T8_9BACL</name>
<dbReference type="RefSeq" id="WP_179940332.1">
    <property type="nucleotide sequence ID" value="NZ_JACBYF010000002.1"/>
</dbReference>
<sequence>MTIQFLINIIFGFLWMFLSNGYNSEYFAVGFFWGAVVLVIFQKLLPGNRLYFIHLYKWLKLILLFIVELIKADIAVFKLMFKPNLDVNPAIFEYPLDITKNWQITMLSNMITLTPGTITVNVSHDNKKLFIHRLDTEDIPGEIEAIKNSFEKAILEVDING</sequence>
<evidence type="ECO:0000256" key="2">
    <source>
        <dbReference type="ARBA" id="ARBA00006228"/>
    </source>
</evidence>
<feature type="transmembrane region" description="Helical" evidence="8">
    <location>
        <begin position="58"/>
        <end position="81"/>
    </location>
</feature>
<dbReference type="PANTHER" id="PTHR34584:SF1">
    <property type="entry name" value="NA(+)_H(+) ANTIPORTER SUBUNIT E1"/>
    <property type="match status" value="1"/>
</dbReference>
<evidence type="ECO:0000313" key="10">
    <source>
        <dbReference type="Proteomes" id="UP000531840"/>
    </source>
</evidence>
<feature type="transmembrane region" description="Helical" evidence="8">
    <location>
        <begin position="101"/>
        <end position="123"/>
    </location>
</feature>
<keyword evidence="3" id="KW-0050">Antiport</keyword>
<keyword evidence="6 8" id="KW-1133">Transmembrane helix</keyword>
<evidence type="ECO:0000256" key="5">
    <source>
        <dbReference type="ARBA" id="ARBA00022692"/>
    </source>
</evidence>
<dbReference type="Pfam" id="PF01899">
    <property type="entry name" value="MNHE"/>
    <property type="match status" value="1"/>
</dbReference>
<comment type="similarity">
    <text evidence="2">Belongs to the CPA3 antiporters (TC 2.A.63) subunit E family.</text>
</comment>
<evidence type="ECO:0000313" key="9">
    <source>
        <dbReference type="EMBL" id="NYS46976.1"/>
    </source>
</evidence>
<organism evidence="9 10">
    <name type="scientific">Gemelliphila palaticanis</name>
    <dbReference type="NCBI Taxonomy" id="81950"/>
    <lineage>
        <taxon>Bacteria</taxon>
        <taxon>Bacillati</taxon>
        <taxon>Bacillota</taxon>
        <taxon>Bacilli</taxon>
        <taxon>Bacillales</taxon>
        <taxon>Gemellaceae</taxon>
        <taxon>Gemelliphila</taxon>
    </lineage>
</organism>
<gene>
    <name evidence="9" type="ORF">HZY85_02055</name>
</gene>
<reference evidence="9 10" key="1">
    <citation type="submission" date="2020-07" db="EMBL/GenBank/DDBJ databases">
        <title>MOT database genomes.</title>
        <authorList>
            <person name="Joseph S."/>
            <person name="Aduse-Opoku J."/>
            <person name="Hashim A."/>
            <person name="Wade W."/>
            <person name="Curtis M."/>
        </authorList>
    </citation>
    <scope>NUCLEOTIDE SEQUENCE [LARGE SCALE GENOMIC DNA]</scope>
    <source>
        <strain evidence="9 10">CIP 106318</strain>
    </source>
</reference>
<evidence type="ECO:0000256" key="6">
    <source>
        <dbReference type="ARBA" id="ARBA00022989"/>
    </source>
</evidence>
<dbReference type="EMBL" id="JACBYF010000002">
    <property type="protein sequence ID" value="NYS46976.1"/>
    <property type="molecule type" value="Genomic_DNA"/>
</dbReference>
<feature type="transmembrane region" description="Helical" evidence="8">
    <location>
        <begin position="28"/>
        <end position="46"/>
    </location>
</feature>
<comment type="subcellular location">
    <subcellularLocation>
        <location evidence="1">Cell membrane</location>
        <topology evidence="1">Multi-pass membrane protein</topology>
    </subcellularLocation>
</comment>
<keyword evidence="7 8" id="KW-0472">Membrane</keyword>
<protein>
    <submittedName>
        <fullName evidence="9">Na+/H+ antiporter subunit E</fullName>
    </submittedName>
</protein>